<comment type="caution">
    <text evidence="1">The sequence shown here is derived from an EMBL/GenBank/DDBJ whole genome shotgun (WGS) entry which is preliminary data.</text>
</comment>
<dbReference type="Proteomes" id="UP000585474">
    <property type="component" value="Unassembled WGS sequence"/>
</dbReference>
<reference evidence="1 2" key="1">
    <citation type="submission" date="2019-07" db="EMBL/GenBank/DDBJ databases">
        <title>De Novo Assembly of kiwifruit Actinidia rufa.</title>
        <authorList>
            <person name="Sugita-Konishi S."/>
            <person name="Sato K."/>
            <person name="Mori E."/>
            <person name="Abe Y."/>
            <person name="Kisaki G."/>
            <person name="Hamano K."/>
            <person name="Suezawa K."/>
            <person name="Otani M."/>
            <person name="Fukuda T."/>
            <person name="Manabe T."/>
            <person name="Gomi K."/>
            <person name="Tabuchi M."/>
            <person name="Akimitsu K."/>
            <person name="Kataoka I."/>
        </authorList>
    </citation>
    <scope>NUCLEOTIDE SEQUENCE [LARGE SCALE GENOMIC DNA]</scope>
    <source>
        <strain evidence="2">cv. Fuchu</strain>
    </source>
</reference>
<dbReference type="AlphaFoldDB" id="A0A7J0GSQ4"/>
<protein>
    <submittedName>
        <fullName evidence="1">Galactose oxidase/kelch repeat superfamily protein</fullName>
    </submittedName>
</protein>
<evidence type="ECO:0000313" key="1">
    <source>
        <dbReference type="EMBL" id="GFZ13812.1"/>
    </source>
</evidence>
<accession>A0A7J0GSQ4</accession>
<proteinExistence type="predicted"/>
<organism evidence="1 2">
    <name type="scientific">Actinidia rufa</name>
    <dbReference type="NCBI Taxonomy" id="165716"/>
    <lineage>
        <taxon>Eukaryota</taxon>
        <taxon>Viridiplantae</taxon>
        <taxon>Streptophyta</taxon>
        <taxon>Embryophyta</taxon>
        <taxon>Tracheophyta</taxon>
        <taxon>Spermatophyta</taxon>
        <taxon>Magnoliopsida</taxon>
        <taxon>eudicotyledons</taxon>
        <taxon>Gunneridae</taxon>
        <taxon>Pentapetalae</taxon>
        <taxon>asterids</taxon>
        <taxon>Ericales</taxon>
        <taxon>Actinidiaceae</taxon>
        <taxon>Actinidia</taxon>
    </lineage>
</organism>
<name>A0A7J0GSQ4_9ERIC</name>
<dbReference type="EMBL" id="BJWL01000024">
    <property type="protein sequence ID" value="GFZ13812.1"/>
    <property type="molecule type" value="Genomic_DNA"/>
</dbReference>
<keyword evidence="2" id="KW-1185">Reference proteome</keyword>
<gene>
    <name evidence="1" type="ORF">Acr_24g0000020</name>
</gene>
<dbReference type="OrthoDB" id="45365at2759"/>
<sequence length="81" mass="9194">MPDQKTSEVFNPSDGTWCTVDDIWPFSRAMNFAVQVMGDDRLCTVVDWGESSIKMRDARGERHHVGSVPSRVLVQQNHTKC</sequence>
<evidence type="ECO:0000313" key="2">
    <source>
        <dbReference type="Proteomes" id="UP000585474"/>
    </source>
</evidence>